<keyword evidence="5" id="KW-1185">Reference proteome</keyword>
<dbReference type="Proteomes" id="UP000760480">
    <property type="component" value="Unassembled WGS sequence"/>
</dbReference>
<comment type="caution">
    <text evidence="4">The sequence shown here is derived from an EMBL/GenBank/DDBJ whole genome shotgun (WGS) entry which is preliminary data.</text>
</comment>
<dbReference type="NCBIfam" id="TIGR04211">
    <property type="entry name" value="SH3_and_anchor"/>
    <property type="match status" value="1"/>
</dbReference>
<dbReference type="EMBL" id="SPMZ01000028">
    <property type="protein sequence ID" value="NMQ19549.1"/>
    <property type="molecule type" value="Genomic_DNA"/>
</dbReference>
<evidence type="ECO:0000256" key="2">
    <source>
        <dbReference type="SAM" id="Coils"/>
    </source>
</evidence>
<name>A0ABX1TLW6_9GAMM</name>
<sequence>MDQPAPRDQVTQLESRITTLDEENRGLRGEVEALNTNRAALARCGEELAEIRRAAAQTLAIEQENRNLQQETALAREQVAHLERENASLRKKSQRDWFLAGAGVGFGGLLLGLIIPILPWRRQRRRWDQF</sequence>
<dbReference type="RefSeq" id="WP_169248804.1">
    <property type="nucleotide sequence ID" value="NZ_SPMZ01000028.1"/>
</dbReference>
<dbReference type="InterPro" id="IPR016476">
    <property type="entry name" value="SH3_dom_pro"/>
</dbReference>
<feature type="coiled-coil region" evidence="2">
    <location>
        <begin position="10"/>
        <end position="92"/>
    </location>
</feature>
<keyword evidence="2" id="KW-0175">Coiled coil</keyword>
<reference evidence="4 5" key="1">
    <citation type="submission" date="2019-03" db="EMBL/GenBank/DDBJ databases">
        <title>Metabolic reconstructions from genomes of highly enriched 'Candidatus Accumulibacter' and 'Candidatus Competibacter' bioreactor populations.</title>
        <authorList>
            <person name="Annavajhala M.K."/>
            <person name="Welles L."/>
            <person name="Abbas B."/>
            <person name="Sorokin D."/>
            <person name="Park H."/>
            <person name="Van Loosdrecht M."/>
            <person name="Chandran K."/>
        </authorList>
    </citation>
    <scope>NUCLEOTIDE SEQUENCE [LARGE SCALE GENOMIC DNA]</scope>
    <source>
        <strain evidence="4 5">SBR_G</strain>
    </source>
</reference>
<keyword evidence="3" id="KW-0472">Membrane</keyword>
<organism evidence="4 5">
    <name type="scientific">Candidatus Competibacter phosphatis</name>
    <dbReference type="NCBI Taxonomy" id="221280"/>
    <lineage>
        <taxon>Bacteria</taxon>
        <taxon>Pseudomonadati</taxon>
        <taxon>Pseudomonadota</taxon>
        <taxon>Gammaproteobacteria</taxon>
        <taxon>Candidatus Competibacteraceae</taxon>
        <taxon>Candidatus Competibacter</taxon>
    </lineage>
</organism>
<feature type="transmembrane region" description="Helical" evidence="3">
    <location>
        <begin position="97"/>
        <end position="118"/>
    </location>
</feature>
<proteinExistence type="predicted"/>
<protein>
    <submittedName>
        <fullName evidence="4">TIGR04211 family SH3 domain-containing protein</fullName>
    </submittedName>
</protein>
<keyword evidence="1" id="KW-0732">Signal</keyword>
<accession>A0ABX1TLW6</accession>
<keyword evidence="3" id="KW-1133">Transmembrane helix</keyword>
<evidence type="ECO:0000256" key="1">
    <source>
        <dbReference type="ARBA" id="ARBA00022729"/>
    </source>
</evidence>
<evidence type="ECO:0000313" key="5">
    <source>
        <dbReference type="Proteomes" id="UP000760480"/>
    </source>
</evidence>
<gene>
    <name evidence="4" type="ORF">E4P82_10310</name>
</gene>
<evidence type="ECO:0000256" key="3">
    <source>
        <dbReference type="SAM" id="Phobius"/>
    </source>
</evidence>
<keyword evidence="3" id="KW-0812">Transmembrane</keyword>
<evidence type="ECO:0000313" key="4">
    <source>
        <dbReference type="EMBL" id="NMQ19549.1"/>
    </source>
</evidence>